<feature type="compositionally biased region" description="Polar residues" evidence="3">
    <location>
        <begin position="231"/>
        <end position="242"/>
    </location>
</feature>
<evidence type="ECO:0000313" key="6">
    <source>
        <dbReference type="Proteomes" id="UP000039046"/>
    </source>
</evidence>
<organism evidence="5 6">
    <name type="scientific">[Torrubiella] hemipterigena</name>
    <dbReference type="NCBI Taxonomy" id="1531966"/>
    <lineage>
        <taxon>Eukaryota</taxon>
        <taxon>Fungi</taxon>
        <taxon>Dikarya</taxon>
        <taxon>Ascomycota</taxon>
        <taxon>Pezizomycotina</taxon>
        <taxon>Sordariomycetes</taxon>
        <taxon>Hypocreomycetidae</taxon>
        <taxon>Hypocreales</taxon>
        <taxon>Clavicipitaceae</taxon>
        <taxon>Clavicipitaceae incertae sedis</taxon>
        <taxon>'Torrubiella' clade</taxon>
    </lineage>
</organism>
<evidence type="ECO:0000313" key="5">
    <source>
        <dbReference type="EMBL" id="CEJ94582.1"/>
    </source>
</evidence>
<evidence type="ECO:0000256" key="1">
    <source>
        <dbReference type="ARBA" id="ARBA00023015"/>
    </source>
</evidence>
<keyword evidence="5" id="KW-0396">Initiation factor</keyword>
<proteinExistence type="predicted"/>
<dbReference type="PANTHER" id="PTHR13097">
    <property type="entry name" value="TRANSCRIPTION INITIATION FACTOR IIE, ALPHA SUBUNIT"/>
    <property type="match status" value="1"/>
</dbReference>
<dbReference type="InterPro" id="IPR039997">
    <property type="entry name" value="TFE"/>
</dbReference>
<dbReference type="OrthoDB" id="361102at2759"/>
<feature type="compositionally biased region" description="Polar residues" evidence="3">
    <location>
        <begin position="354"/>
        <end position="380"/>
    </location>
</feature>
<keyword evidence="2" id="KW-0804">Transcription</keyword>
<keyword evidence="6" id="KW-1185">Reference proteome</keyword>
<feature type="compositionally biased region" description="Basic and acidic residues" evidence="3">
    <location>
        <begin position="248"/>
        <end position="260"/>
    </location>
</feature>
<accession>A0A0A1TSQ8</accession>
<feature type="region of interest" description="Disordered" evidence="3">
    <location>
        <begin position="281"/>
        <end position="311"/>
    </location>
</feature>
<dbReference type="GO" id="GO:0006367">
    <property type="term" value="P:transcription initiation at RNA polymerase II promoter"/>
    <property type="evidence" value="ECO:0007669"/>
    <property type="project" value="InterPro"/>
</dbReference>
<dbReference type="Proteomes" id="UP000039046">
    <property type="component" value="Unassembled WGS sequence"/>
</dbReference>
<evidence type="ECO:0000259" key="4">
    <source>
        <dbReference type="PROSITE" id="PS51344"/>
    </source>
</evidence>
<dbReference type="InterPro" id="IPR024550">
    <property type="entry name" value="TFIIEa/SarR/Rpc3_HTH_dom"/>
</dbReference>
<gene>
    <name evidence="5" type="ORF">VHEMI10102</name>
</gene>
<dbReference type="Pfam" id="PF02002">
    <property type="entry name" value="TFIIE_alpha"/>
    <property type="match status" value="1"/>
</dbReference>
<dbReference type="EMBL" id="CDHN01000007">
    <property type="protein sequence ID" value="CEJ94582.1"/>
    <property type="molecule type" value="Genomic_DNA"/>
</dbReference>
<protein>
    <submittedName>
        <fullName evidence="5">Putative Transcription initiation factor IIE subunit alpha</fullName>
    </submittedName>
</protein>
<keyword evidence="5" id="KW-0648">Protein biosynthesis</keyword>
<evidence type="ECO:0000256" key="3">
    <source>
        <dbReference type="SAM" id="MobiDB-lite"/>
    </source>
</evidence>
<dbReference type="GO" id="GO:0003743">
    <property type="term" value="F:translation initiation factor activity"/>
    <property type="evidence" value="ECO:0007669"/>
    <property type="project" value="UniProtKB-KW"/>
</dbReference>
<feature type="compositionally biased region" description="Acidic residues" evidence="3">
    <location>
        <begin position="330"/>
        <end position="348"/>
    </location>
</feature>
<dbReference type="HOGENOM" id="CLU_035744_1_0_1"/>
<dbReference type="STRING" id="1531966.A0A0A1TSQ8"/>
<feature type="region of interest" description="Disordered" evidence="3">
    <location>
        <begin position="225"/>
        <end position="266"/>
    </location>
</feature>
<dbReference type="AlphaFoldDB" id="A0A0A1TSQ8"/>
<dbReference type="GO" id="GO:0005673">
    <property type="term" value="C:transcription factor TFIIE complex"/>
    <property type="evidence" value="ECO:0007669"/>
    <property type="project" value="TreeGrafter"/>
</dbReference>
<sequence length="403" mass="45022">MDLAVTLVKSVMRAFYATREILVIDALILHEALRDDDLAYLMCINTKDLHRICGKLREDRFLTVHTRSELRHGETRPRNRTWYYVNYRHTIDAIKWRVYTMDKEVQGTTQPVSEKKEFFCSLCKAEWTMMEVLDNDSPEGFRCHRCRNVLTYEADRNAGGHEQSTRLNNQLKFIRDLLQKIDAVRIPECDFDRALSKARPVIRDATHQRQETVAVDSGASRPAAVRGLTNVGPQSINVNISTSEGASEAEKEAERARKEAIAQQNALPSWMANSTVTGESFAGDAGAGSSVKQTASVSKKEQRETADAGDSSVDDIFAKLKAEQLAAANAEEDEEEGEYESEDDESFEDIPPTTDVSAIGTPSATNGKSENGTAPLQTIIKTEDPAEDSIEDDEDEDMEFEDV</sequence>
<dbReference type="PANTHER" id="PTHR13097:SF7">
    <property type="entry name" value="GENERAL TRANSCRIPTION FACTOR IIE SUBUNIT 1"/>
    <property type="match status" value="1"/>
</dbReference>
<dbReference type="InterPro" id="IPR017919">
    <property type="entry name" value="TFIIE/TFIIEa_HTH"/>
</dbReference>
<feature type="region of interest" description="Disordered" evidence="3">
    <location>
        <begin position="324"/>
        <end position="403"/>
    </location>
</feature>
<dbReference type="SMART" id="SM00531">
    <property type="entry name" value="TFIIE"/>
    <property type="match status" value="1"/>
</dbReference>
<keyword evidence="1" id="KW-0805">Transcription regulation</keyword>
<evidence type="ECO:0000256" key="2">
    <source>
        <dbReference type="ARBA" id="ARBA00023163"/>
    </source>
</evidence>
<feature type="compositionally biased region" description="Acidic residues" evidence="3">
    <location>
        <begin position="385"/>
        <end position="403"/>
    </location>
</feature>
<dbReference type="InterPro" id="IPR002853">
    <property type="entry name" value="TFIIE_asu"/>
</dbReference>
<dbReference type="PROSITE" id="PS51344">
    <property type="entry name" value="HTH_TFE_IIE"/>
    <property type="match status" value="1"/>
</dbReference>
<name>A0A0A1TSQ8_9HYPO</name>
<feature type="domain" description="HTH TFE/IIEalpha-type" evidence="4">
    <location>
        <begin position="4"/>
        <end position="95"/>
    </location>
</feature>
<reference evidence="5 6" key="1">
    <citation type="journal article" date="2015" name="Genome Announc.">
        <title>Draft Genome Sequence and Gene Annotation of the Entomopathogenic Fungus Verticillium hemipterigenum.</title>
        <authorList>
            <person name="Horn F."/>
            <person name="Habel A."/>
            <person name="Scharf D.H."/>
            <person name="Dworschak J."/>
            <person name="Brakhage A.A."/>
            <person name="Guthke R."/>
            <person name="Hertweck C."/>
            <person name="Linde J."/>
        </authorList>
    </citation>
    <scope>NUCLEOTIDE SEQUENCE [LARGE SCALE GENOMIC DNA]</scope>
</reference>